<dbReference type="GO" id="GO:0005886">
    <property type="term" value="C:plasma membrane"/>
    <property type="evidence" value="ECO:0007669"/>
    <property type="project" value="TreeGrafter"/>
</dbReference>
<dbReference type="AlphaFoldDB" id="A0A0M3HFV8"/>
<keyword evidence="1" id="KW-1133">Transmembrane helix</keyword>
<feature type="transmembrane region" description="Helical" evidence="1">
    <location>
        <begin position="42"/>
        <end position="65"/>
    </location>
</feature>
<evidence type="ECO:0000313" key="3">
    <source>
        <dbReference type="WBParaSite" id="ALUE_0000040301-mRNA-1"/>
    </source>
</evidence>
<dbReference type="PANTHER" id="PTHR46273">
    <property type="entry name" value="MYOSUPPRESSIN RECEPTOR 1, ISOFORM B-RELATED"/>
    <property type="match status" value="1"/>
</dbReference>
<keyword evidence="1" id="KW-0472">Membrane</keyword>
<dbReference type="PANTHER" id="PTHR46273:SF4">
    <property type="entry name" value="AT19640P"/>
    <property type="match status" value="1"/>
</dbReference>
<organism evidence="2 3">
    <name type="scientific">Ascaris lumbricoides</name>
    <name type="common">Giant roundworm</name>
    <dbReference type="NCBI Taxonomy" id="6252"/>
    <lineage>
        <taxon>Eukaryota</taxon>
        <taxon>Metazoa</taxon>
        <taxon>Ecdysozoa</taxon>
        <taxon>Nematoda</taxon>
        <taxon>Chromadorea</taxon>
        <taxon>Rhabditida</taxon>
        <taxon>Spirurina</taxon>
        <taxon>Ascaridomorpha</taxon>
        <taxon>Ascaridoidea</taxon>
        <taxon>Ascarididae</taxon>
        <taxon>Ascaris</taxon>
    </lineage>
</organism>
<dbReference type="Gene3D" id="1.20.1070.10">
    <property type="entry name" value="Rhodopsin 7-helix transmembrane proteins"/>
    <property type="match status" value="1"/>
</dbReference>
<proteinExistence type="predicted"/>
<dbReference type="GO" id="GO:0008528">
    <property type="term" value="F:G protein-coupled peptide receptor activity"/>
    <property type="evidence" value="ECO:0007669"/>
    <property type="project" value="InterPro"/>
</dbReference>
<dbReference type="Pfam" id="PF10324">
    <property type="entry name" value="7TM_GPCR_Srw"/>
    <property type="match status" value="1"/>
</dbReference>
<feature type="transmembrane region" description="Helical" evidence="1">
    <location>
        <begin position="86"/>
        <end position="105"/>
    </location>
</feature>
<dbReference type="InterPro" id="IPR053219">
    <property type="entry name" value="GPCR_Dmsr-1"/>
</dbReference>
<name>A0A0M3HFV8_ASCLU</name>
<protein>
    <submittedName>
        <fullName evidence="3">G_PROTEIN_RECEP_F1_2 domain-containing protein</fullName>
    </submittedName>
</protein>
<accession>A0A0M3HFV8</accession>
<evidence type="ECO:0000256" key="1">
    <source>
        <dbReference type="SAM" id="Phobius"/>
    </source>
</evidence>
<keyword evidence="2" id="KW-1185">Reference proteome</keyword>
<evidence type="ECO:0000313" key="2">
    <source>
        <dbReference type="Proteomes" id="UP000036681"/>
    </source>
</evidence>
<sequence length="136" mass="15892">MLLTRIELVGLITRTYVQMENTVEVEICHPTYFSYFWIVFTYMYAILSVFVHSVSLWFTVNMAILRYLVLKRSSISRSSLPNVNSFSAAFVAIVLAILISFLGSAPNMLRYEVNFRIFFFVNLIQKCNTLKKFIYI</sequence>
<dbReference type="WBParaSite" id="ALUE_0000040301-mRNA-1">
    <property type="protein sequence ID" value="ALUE_0000040301-mRNA-1"/>
    <property type="gene ID" value="ALUE_0000040301"/>
</dbReference>
<keyword evidence="1" id="KW-0812">Transmembrane</keyword>
<dbReference type="InterPro" id="IPR019427">
    <property type="entry name" value="7TM_GPCR_serpentine_rcpt_Srw"/>
</dbReference>
<dbReference type="Proteomes" id="UP000036681">
    <property type="component" value="Unplaced"/>
</dbReference>
<reference evidence="3" key="1">
    <citation type="submission" date="2017-02" db="UniProtKB">
        <authorList>
            <consortium name="WormBaseParasite"/>
        </authorList>
    </citation>
    <scope>IDENTIFICATION</scope>
</reference>